<dbReference type="RefSeq" id="WP_408264715.1">
    <property type="nucleotide sequence ID" value="NZ_JAQQCK010000026.1"/>
</dbReference>
<protein>
    <recommendedName>
        <fullName evidence="4">Transmembrane protein</fullName>
    </recommendedName>
</protein>
<name>A0ABW9BS79_9BURK</name>
<accession>A0ABW9BS79</accession>
<reference evidence="2 3" key="1">
    <citation type="journal article" date="2024" name="Chem. Sci.">
        <title>Discovery of megapolipeptins by genome mining of a Burkholderiales bacteria collection.</title>
        <authorList>
            <person name="Paulo B.S."/>
            <person name="Recchia M.J.J."/>
            <person name="Lee S."/>
            <person name="Fergusson C.H."/>
            <person name="Romanowski S.B."/>
            <person name="Hernandez A."/>
            <person name="Krull N."/>
            <person name="Liu D.Y."/>
            <person name="Cavanagh H."/>
            <person name="Bos A."/>
            <person name="Gray C.A."/>
            <person name="Murphy B.T."/>
            <person name="Linington R.G."/>
            <person name="Eustaquio A.S."/>
        </authorList>
    </citation>
    <scope>NUCLEOTIDE SEQUENCE [LARGE SCALE GENOMIC DNA]</scope>
    <source>
        <strain evidence="2 3">RL17-351-BIE-A</strain>
    </source>
</reference>
<dbReference type="Proteomes" id="UP001629274">
    <property type="component" value="Unassembled WGS sequence"/>
</dbReference>
<evidence type="ECO:0000313" key="2">
    <source>
        <dbReference type="EMBL" id="MFM0242934.1"/>
    </source>
</evidence>
<sequence>MTVRKEPRRGAVILFASMFIAGNLYSSAGGAACLPANQGGKRYQAAPSEQDNDPCGEIFSARGKKHPVRKRLRGVAATGERFS</sequence>
<keyword evidence="3" id="KW-1185">Reference proteome</keyword>
<dbReference type="EMBL" id="JAQQDR010000017">
    <property type="protein sequence ID" value="MFM0242934.1"/>
    <property type="molecule type" value="Genomic_DNA"/>
</dbReference>
<proteinExistence type="predicted"/>
<feature type="signal peptide" evidence="1">
    <location>
        <begin position="1"/>
        <end position="28"/>
    </location>
</feature>
<feature type="chain" id="PRO_5047110662" description="Transmembrane protein" evidence="1">
    <location>
        <begin position="29"/>
        <end position="83"/>
    </location>
</feature>
<evidence type="ECO:0000256" key="1">
    <source>
        <dbReference type="SAM" id="SignalP"/>
    </source>
</evidence>
<keyword evidence="1" id="KW-0732">Signal</keyword>
<organism evidence="2 3">
    <name type="scientific">Paraburkholderia phytofirmans</name>
    <dbReference type="NCBI Taxonomy" id="261302"/>
    <lineage>
        <taxon>Bacteria</taxon>
        <taxon>Pseudomonadati</taxon>
        <taxon>Pseudomonadota</taxon>
        <taxon>Betaproteobacteria</taxon>
        <taxon>Burkholderiales</taxon>
        <taxon>Burkholderiaceae</taxon>
        <taxon>Paraburkholderia</taxon>
    </lineage>
</organism>
<comment type="caution">
    <text evidence="2">The sequence shown here is derived from an EMBL/GenBank/DDBJ whole genome shotgun (WGS) entry which is preliminary data.</text>
</comment>
<evidence type="ECO:0000313" key="3">
    <source>
        <dbReference type="Proteomes" id="UP001629274"/>
    </source>
</evidence>
<evidence type="ECO:0008006" key="4">
    <source>
        <dbReference type="Google" id="ProtNLM"/>
    </source>
</evidence>
<gene>
    <name evidence="2" type="ORF">PQR03_32810</name>
</gene>
<dbReference type="PROSITE" id="PS51257">
    <property type="entry name" value="PROKAR_LIPOPROTEIN"/>
    <property type="match status" value="1"/>
</dbReference>